<dbReference type="Proteomes" id="UP000238523">
    <property type="component" value="Chromosome"/>
</dbReference>
<evidence type="ECO:0000256" key="1">
    <source>
        <dbReference type="SAM" id="MobiDB-lite"/>
    </source>
</evidence>
<dbReference type="RefSeq" id="WP_199788753.1">
    <property type="nucleotide sequence ID" value="NZ_CP025012.1"/>
</dbReference>
<evidence type="ECO:0000313" key="3">
    <source>
        <dbReference type="Proteomes" id="UP000238523"/>
    </source>
</evidence>
<dbReference type="AlphaFoldDB" id="A0A2K9YX10"/>
<feature type="compositionally biased region" description="Low complexity" evidence="1">
    <location>
        <begin position="182"/>
        <end position="193"/>
    </location>
</feature>
<name>A0A2K9YX10_RHILE</name>
<gene>
    <name evidence="2" type="ORF">CUJ84_Chr000087</name>
</gene>
<proteinExistence type="predicted"/>
<sequence length="200" mass="22154">MKAGTLYAIAGERGWIYYGQVTGDKVIAFFQRRDREIATANDITSSPVMALVVVAYPSIGRALRAGSWKKLGHSPISEQNPSRMVVQWPVGTLKVTVWQGGTPSHETSVEDPAIQMMETIAVWDAEYHIPQRLTADFAAEEAEWHVGGPIWRERRVKEERSRRFPDEPAHRLPDDWVPTNASGSSGMLSGMSGAEDGADF</sequence>
<accession>A0A2K9YX10</accession>
<organism evidence="2 3">
    <name type="scientific">Rhizobium leguminosarum</name>
    <dbReference type="NCBI Taxonomy" id="384"/>
    <lineage>
        <taxon>Bacteria</taxon>
        <taxon>Pseudomonadati</taxon>
        <taxon>Pseudomonadota</taxon>
        <taxon>Alphaproteobacteria</taxon>
        <taxon>Hyphomicrobiales</taxon>
        <taxon>Rhizobiaceae</taxon>
        <taxon>Rhizobium/Agrobacterium group</taxon>
        <taxon>Rhizobium</taxon>
    </lineage>
</organism>
<dbReference type="EMBL" id="CP025012">
    <property type="protein sequence ID" value="AUW40510.1"/>
    <property type="molecule type" value="Genomic_DNA"/>
</dbReference>
<evidence type="ECO:0000313" key="2">
    <source>
        <dbReference type="EMBL" id="AUW40510.1"/>
    </source>
</evidence>
<feature type="region of interest" description="Disordered" evidence="1">
    <location>
        <begin position="157"/>
        <end position="200"/>
    </location>
</feature>
<reference evidence="2 3" key="1">
    <citation type="submission" date="2017-11" db="EMBL/GenBank/DDBJ databases">
        <title>Complete genome of Rhizobium leguminosarum Norway, an ineffective micro-symbiont.</title>
        <authorList>
            <person name="Hoffrichter A."/>
            <person name="Liang J."/>
            <person name="Brachmann A."/>
            <person name="Marin M."/>
        </authorList>
    </citation>
    <scope>NUCLEOTIDE SEQUENCE [LARGE SCALE GENOMIC DNA]</scope>
    <source>
        <strain evidence="2 3">Norway</strain>
    </source>
</reference>
<protein>
    <submittedName>
        <fullName evidence="2">Uncharacterized protein</fullName>
    </submittedName>
</protein>
<feature type="compositionally biased region" description="Basic and acidic residues" evidence="1">
    <location>
        <begin position="157"/>
        <end position="174"/>
    </location>
</feature>